<organism evidence="1 2">
    <name type="scientific">Priestia endophytica DSM 13796</name>
    <dbReference type="NCBI Taxonomy" id="1121089"/>
    <lineage>
        <taxon>Bacteria</taxon>
        <taxon>Bacillati</taxon>
        <taxon>Bacillota</taxon>
        <taxon>Bacilli</taxon>
        <taxon>Bacillales</taxon>
        <taxon>Bacillaceae</taxon>
        <taxon>Priestia</taxon>
    </lineage>
</organism>
<dbReference type="EMBL" id="FOXX01000019">
    <property type="protein sequence ID" value="SFQ86734.1"/>
    <property type="molecule type" value="Genomic_DNA"/>
</dbReference>
<dbReference type="Proteomes" id="UP000182762">
    <property type="component" value="Unassembled WGS sequence"/>
</dbReference>
<reference evidence="1 2" key="1">
    <citation type="submission" date="2016-10" db="EMBL/GenBank/DDBJ databases">
        <authorList>
            <person name="Varghese N."/>
            <person name="Submissions S."/>
        </authorList>
    </citation>
    <scope>NUCLEOTIDE SEQUENCE [LARGE SCALE GENOMIC DNA]</scope>
    <source>
        <strain evidence="1 2">DSM 13796</strain>
    </source>
</reference>
<proteinExistence type="predicted"/>
<comment type="caution">
    <text evidence="1">The sequence shown here is derived from an EMBL/GenBank/DDBJ whole genome shotgun (WGS) entry which is preliminary data.</text>
</comment>
<dbReference type="RefSeq" id="WP_061802844.1">
    <property type="nucleotide sequence ID" value="NZ_FOXX01000019.1"/>
</dbReference>
<keyword evidence="2" id="KW-1185">Reference proteome</keyword>
<sequence>MNFEVTGEGKKEEGLVEELQRTLSEVNKMLSLTRKYIEDDINKYPTLKNELLHINDEIEGILNKATIYDLEIPYFSKERLEWDLLLNRIWKDFTRDYQSLYELQGKLTNDLGREYVRKLILVYRALSDLVNHDDQYEELTQEKFELDLERYMDMVLNLITFEDMVSYLDLGAVSEVRGDFKLPITFKEQYNEVKSKYHDYLIRFK</sequence>
<accession>A0A1I6C0Q5</accession>
<evidence type="ECO:0000313" key="2">
    <source>
        <dbReference type="Proteomes" id="UP000182762"/>
    </source>
</evidence>
<gene>
    <name evidence="1" type="ORF">SAMN02745910_04710</name>
</gene>
<name>A0A1I6C0Q5_9BACI</name>
<evidence type="ECO:0000313" key="1">
    <source>
        <dbReference type="EMBL" id="SFQ86734.1"/>
    </source>
</evidence>
<dbReference type="GeneID" id="93713231"/>
<protein>
    <submittedName>
        <fullName evidence="1">Uncharacterized protein</fullName>
    </submittedName>
</protein>